<proteinExistence type="predicted"/>
<protein>
    <submittedName>
        <fullName evidence="2">Transcriptional regulator GlxA family with amidase domain</fullName>
    </submittedName>
</protein>
<dbReference type="Proteomes" id="UP000535890">
    <property type="component" value="Unassembled WGS sequence"/>
</dbReference>
<dbReference type="CDD" id="cd03139">
    <property type="entry name" value="GATase1_PfpI_2"/>
    <property type="match status" value="1"/>
</dbReference>
<evidence type="ECO:0000313" key="2">
    <source>
        <dbReference type="EMBL" id="NYD37129.1"/>
    </source>
</evidence>
<dbReference type="AlphaFoldDB" id="A0A7Y9DX52"/>
<name>A0A7Y9DX52_9PSEU</name>
<keyword evidence="3" id="KW-1185">Reference proteome</keyword>
<dbReference type="EMBL" id="JACCBN010000001">
    <property type="protein sequence ID" value="NYD37129.1"/>
    <property type="molecule type" value="Genomic_DNA"/>
</dbReference>
<dbReference type="Pfam" id="PF01965">
    <property type="entry name" value="DJ-1_PfpI"/>
    <property type="match status" value="1"/>
</dbReference>
<comment type="caution">
    <text evidence="2">The sequence shown here is derived from an EMBL/GenBank/DDBJ whole genome shotgun (WGS) entry which is preliminary data.</text>
</comment>
<dbReference type="InterPro" id="IPR029062">
    <property type="entry name" value="Class_I_gatase-like"/>
</dbReference>
<dbReference type="InterPro" id="IPR052158">
    <property type="entry name" value="INH-QAR"/>
</dbReference>
<organism evidence="2 3">
    <name type="scientific">Actinomycetospora corticicola</name>
    <dbReference type="NCBI Taxonomy" id="663602"/>
    <lineage>
        <taxon>Bacteria</taxon>
        <taxon>Bacillati</taxon>
        <taxon>Actinomycetota</taxon>
        <taxon>Actinomycetes</taxon>
        <taxon>Pseudonocardiales</taxon>
        <taxon>Pseudonocardiaceae</taxon>
        <taxon>Actinomycetospora</taxon>
    </lineage>
</organism>
<dbReference type="PANTHER" id="PTHR43130:SF3">
    <property type="entry name" value="HTH-TYPE TRANSCRIPTIONAL REGULATOR RV1931C"/>
    <property type="match status" value="1"/>
</dbReference>
<gene>
    <name evidence="2" type="ORF">BJ983_003231</name>
</gene>
<evidence type="ECO:0000313" key="3">
    <source>
        <dbReference type="Proteomes" id="UP000535890"/>
    </source>
</evidence>
<dbReference type="SUPFAM" id="SSF52317">
    <property type="entry name" value="Class I glutamine amidotransferase-like"/>
    <property type="match status" value="1"/>
</dbReference>
<dbReference type="PANTHER" id="PTHR43130">
    <property type="entry name" value="ARAC-FAMILY TRANSCRIPTIONAL REGULATOR"/>
    <property type="match status" value="1"/>
</dbReference>
<dbReference type="Gene3D" id="3.40.50.880">
    <property type="match status" value="1"/>
</dbReference>
<feature type="domain" description="DJ-1/PfpI" evidence="1">
    <location>
        <begin position="3"/>
        <end position="171"/>
    </location>
</feature>
<reference evidence="2 3" key="1">
    <citation type="submission" date="2020-07" db="EMBL/GenBank/DDBJ databases">
        <title>Sequencing the genomes of 1000 actinobacteria strains.</title>
        <authorList>
            <person name="Klenk H.-P."/>
        </authorList>
    </citation>
    <scope>NUCLEOTIDE SEQUENCE [LARGE SCALE GENOMIC DNA]</scope>
    <source>
        <strain evidence="2 3">DSM 45772</strain>
    </source>
</reference>
<dbReference type="InterPro" id="IPR002818">
    <property type="entry name" value="DJ-1/PfpI"/>
</dbReference>
<sequence>MHIEIVVFDGFDDLDAFGPHEVFSHAARRLDRWSSTLVGVDGPGTVTSAHGVVVTVAQALGEPDLVVVPGGGWHGRGAGARAQADQGVLPRRLAARAARGGLVASVCTGGMILAAAGLTTGRPAVTHHSALEDLAASGALVRPEARVVDDGDLVTSGGVTSGLDLALHLLAREAGPDVARMIAEHVEYTPRVALDGLARR</sequence>
<evidence type="ECO:0000259" key="1">
    <source>
        <dbReference type="Pfam" id="PF01965"/>
    </source>
</evidence>
<dbReference type="RefSeq" id="WP_179794713.1">
    <property type="nucleotide sequence ID" value="NZ_BAABHP010000014.1"/>
</dbReference>
<accession>A0A7Y9DX52</accession>